<accession>A0AAX3FNF3</accession>
<dbReference type="SUPFAM" id="SSF56176">
    <property type="entry name" value="FAD-binding/transporter-associated domain-like"/>
    <property type="match status" value="1"/>
</dbReference>
<comment type="similarity">
    <text evidence="2">Belongs to the UPF0053 family.</text>
</comment>
<dbReference type="InterPro" id="IPR046342">
    <property type="entry name" value="CBS_dom_sf"/>
</dbReference>
<dbReference type="FunFam" id="3.10.580.10:FF:000012">
    <property type="entry name" value="DUF21 domain-containing protein"/>
    <property type="match status" value="1"/>
</dbReference>
<dbReference type="GO" id="GO:0050660">
    <property type="term" value="F:flavin adenine dinucleotide binding"/>
    <property type="evidence" value="ECO:0007669"/>
    <property type="project" value="InterPro"/>
</dbReference>
<evidence type="ECO:0000256" key="3">
    <source>
        <dbReference type="ARBA" id="ARBA00022475"/>
    </source>
</evidence>
<evidence type="ECO:0000256" key="8">
    <source>
        <dbReference type="ARBA" id="ARBA00023136"/>
    </source>
</evidence>
<dbReference type="InterPro" id="IPR036318">
    <property type="entry name" value="FAD-bd_PCMH-like_sf"/>
</dbReference>
<sequence length="424" mass="47073">MDSIPLSTLFISLAILLFLSAFFSSSETGLMSLNRYKMRHLAESGHKGAKLAEKLLNKTDVLLSLILICNNLVNIAASAIATVIGMRLAGDAGVAIATGALTFVMLVFSEILPKTIAAIYPEKIGFFASYILTPLKKLLMPLVFLMNLIISALMKLLRVKKDENKGLSAEELRGVVLEAGKFIPTEHQEMLISILDMEKVTVEDIMVPRNDIGGIDIDDDWKSIMRQLNHAAHARVVLYKGNMDKNVLGMLRVREAFRLLLEKDEPSKETLIRAVDEVYFIPEGTPLTTQLMNFKTNKERIGLVVDEYGDIKGLVTLEDILEEIVGEFTTSTAPSLAEEVKQQSDGSVIIEGSANLRDLNKLFGWNLPVDEVRTFNGLILEHLEKIPDEDTQFELNNLKVTVLEVADNMVKQAKVEPISTSEEN</sequence>
<keyword evidence="6 10" id="KW-1133">Transmembrane helix</keyword>
<evidence type="ECO:0000256" key="1">
    <source>
        <dbReference type="ARBA" id="ARBA00004651"/>
    </source>
</evidence>
<dbReference type="InterPro" id="IPR005170">
    <property type="entry name" value="Transptr-assoc_dom"/>
</dbReference>
<reference evidence="14 15" key="1">
    <citation type="submission" date="2018-12" db="EMBL/GenBank/DDBJ databases">
        <authorList>
            <consortium name="Pathogen Informatics"/>
        </authorList>
    </citation>
    <scope>NUCLEOTIDE SEQUENCE [LARGE SCALE GENOMIC DNA]</scope>
    <source>
        <strain evidence="14 15">NCTC8529</strain>
    </source>
</reference>
<dbReference type="RefSeq" id="WP_129545055.1">
    <property type="nucleotide sequence ID" value="NZ_LR134310.1"/>
</dbReference>
<evidence type="ECO:0000256" key="6">
    <source>
        <dbReference type="ARBA" id="ARBA00022989"/>
    </source>
</evidence>
<dbReference type="PROSITE" id="PS51846">
    <property type="entry name" value="CNNM"/>
    <property type="match status" value="1"/>
</dbReference>
<evidence type="ECO:0000259" key="13">
    <source>
        <dbReference type="PROSITE" id="PS51846"/>
    </source>
</evidence>
<evidence type="ECO:0000313" key="15">
    <source>
        <dbReference type="Proteomes" id="UP000268529"/>
    </source>
</evidence>
<dbReference type="PANTHER" id="PTHR22777">
    <property type="entry name" value="HEMOLYSIN-RELATED"/>
    <property type="match status" value="1"/>
</dbReference>
<keyword evidence="3" id="KW-1003">Cell membrane</keyword>
<dbReference type="GeneID" id="92744030"/>
<dbReference type="InterPro" id="IPR000644">
    <property type="entry name" value="CBS_dom"/>
</dbReference>
<dbReference type="EMBL" id="LR134310">
    <property type="protein sequence ID" value="VEE91589.1"/>
    <property type="molecule type" value="Genomic_DNA"/>
</dbReference>
<dbReference type="SUPFAM" id="SSF54631">
    <property type="entry name" value="CBS-domain pair"/>
    <property type="match status" value="1"/>
</dbReference>
<proteinExistence type="inferred from homology"/>
<evidence type="ECO:0000256" key="5">
    <source>
        <dbReference type="ARBA" id="ARBA00022737"/>
    </source>
</evidence>
<evidence type="ECO:0000256" key="9">
    <source>
        <dbReference type="PROSITE-ProRule" id="PRU00703"/>
    </source>
</evidence>
<dbReference type="Gene3D" id="3.10.580.10">
    <property type="entry name" value="CBS-domain"/>
    <property type="match status" value="1"/>
</dbReference>
<dbReference type="InterPro" id="IPR016169">
    <property type="entry name" value="FAD-bd_PCMH_sub2"/>
</dbReference>
<keyword evidence="7 9" id="KW-0129">CBS domain</keyword>
<evidence type="ECO:0000256" key="7">
    <source>
        <dbReference type="ARBA" id="ARBA00023122"/>
    </source>
</evidence>
<feature type="domain" description="CBS" evidence="12">
    <location>
        <begin position="271"/>
        <end position="331"/>
    </location>
</feature>
<evidence type="ECO:0000256" key="11">
    <source>
        <dbReference type="SAM" id="Phobius"/>
    </source>
</evidence>
<dbReference type="AlphaFoldDB" id="A0AAX3FNF3"/>
<dbReference type="CDD" id="cd04590">
    <property type="entry name" value="CBS_pair_CorC_HlyC_assoc"/>
    <property type="match status" value="1"/>
</dbReference>
<feature type="transmembrane region" description="Helical" evidence="11">
    <location>
        <begin position="92"/>
        <end position="112"/>
    </location>
</feature>
<dbReference type="Gene3D" id="3.30.465.10">
    <property type="match status" value="1"/>
</dbReference>
<dbReference type="GO" id="GO:0005886">
    <property type="term" value="C:plasma membrane"/>
    <property type="evidence" value="ECO:0007669"/>
    <property type="project" value="UniProtKB-SubCell"/>
</dbReference>
<dbReference type="Pfam" id="PF00571">
    <property type="entry name" value="CBS"/>
    <property type="match status" value="1"/>
</dbReference>
<evidence type="ECO:0000313" key="14">
    <source>
        <dbReference type="EMBL" id="VEE91589.1"/>
    </source>
</evidence>
<keyword evidence="8 10" id="KW-0472">Membrane</keyword>
<dbReference type="Pfam" id="PF03471">
    <property type="entry name" value="CorC_HlyC"/>
    <property type="match status" value="1"/>
</dbReference>
<feature type="domain" description="CNNM transmembrane" evidence="13">
    <location>
        <begin position="2"/>
        <end position="189"/>
    </location>
</feature>
<name>A0AAX3FNF3_ACTEU</name>
<comment type="subcellular location">
    <subcellularLocation>
        <location evidence="1">Cell membrane</location>
        <topology evidence="1">Multi-pass membrane protein</topology>
    </subcellularLocation>
</comment>
<dbReference type="PANTHER" id="PTHR22777:SF32">
    <property type="entry name" value="UPF0053 INNER MEMBRANE PROTEIN YFJD"/>
    <property type="match status" value="1"/>
</dbReference>
<keyword evidence="5" id="KW-0677">Repeat</keyword>
<dbReference type="InterPro" id="IPR044751">
    <property type="entry name" value="Ion_transp-like_CBS"/>
</dbReference>
<protein>
    <submittedName>
        <fullName evidence="14">Magnesium and cobalt efflux protein</fullName>
    </submittedName>
</protein>
<dbReference type="InterPro" id="IPR002550">
    <property type="entry name" value="CNNM"/>
</dbReference>
<evidence type="ECO:0000256" key="2">
    <source>
        <dbReference type="ARBA" id="ARBA00006337"/>
    </source>
</evidence>
<keyword evidence="4 10" id="KW-0812">Transmembrane</keyword>
<evidence type="ECO:0000256" key="10">
    <source>
        <dbReference type="PROSITE-ProRule" id="PRU01193"/>
    </source>
</evidence>
<evidence type="ECO:0000256" key="4">
    <source>
        <dbReference type="ARBA" id="ARBA00022692"/>
    </source>
</evidence>
<dbReference type="NCBIfam" id="NF008604">
    <property type="entry name" value="PRK11573.1"/>
    <property type="match status" value="1"/>
</dbReference>
<dbReference type="PROSITE" id="PS51371">
    <property type="entry name" value="CBS"/>
    <property type="match status" value="1"/>
</dbReference>
<dbReference type="FunFam" id="3.30.465.10:FF:000010">
    <property type="entry name" value="DUF21 domain-containing protein"/>
    <property type="match status" value="1"/>
</dbReference>
<feature type="transmembrane region" description="Helical" evidence="11">
    <location>
        <begin position="61"/>
        <end position="85"/>
    </location>
</feature>
<dbReference type="SMART" id="SM01091">
    <property type="entry name" value="CorC_HlyC"/>
    <property type="match status" value="1"/>
</dbReference>
<dbReference type="Pfam" id="PF01595">
    <property type="entry name" value="CNNM"/>
    <property type="match status" value="1"/>
</dbReference>
<dbReference type="Proteomes" id="UP000268529">
    <property type="component" value="Chromosome"/>
</dbReference>
<evidence type="ECO:0000259" key="12">
    <source>
        <dbReference type="PROSITE" id="PS51371"/>
    </source>
</evidence>
<gene>
    <name evidence="14" type="primary">corC_1</name>
    <name evidence="14" type="ORF">NCTC8529_01416</name>
</gene>
<organism evidence="14 15">
    <name type="scientific">Actinobacillus equuli</name>
    <dbReference type="NCBI Taxonomy" id="718"/>
    <lineage>
        <taxon>Bacteria</taxon>
        <taxon>Pseudomonadati</taxon>
        <taxon>Pseudomonadota</taxon>
        <taxon>Gammaproteobacteria</taxon>
        <taxon>Pasteurellales</taxon>
        <taxon>Pasteurellaceae</taxon>
        <taxon>Actinobacillus</taxon>
    </lineage>
</organism>